<evidence type="ECO:0000313" key="2">
    <source>
        <dbReference type="Proteomes" id="UP000032180"/>
    </source>
</evidence>
<keyword evidence="2" id="KW-1185">Reference proteome</keyword>
<dbReference type="Gramene" id="LPERR07G17670.1">
    <property type="protein sequence ID" value="LPERR07G17670.1"/>
    <property type="gene ID" value="LPERR07G17670"/>
</dbReference>
<evidence type="ECO:0000313" key="1">
    <source>
        <dbReference type="EnsemblPlants" id="LPERR07G17670.1"/>
    </source>
</evidence>
<dbReference type="EnsemblPlants" id="LPERR07G17670.1">
    <property type="protein sequence ID" value="LPERR07G17670.1"/>
    <property type="gene ID" value="LPERR07G17670"/>
</dbReference>
<name>A0A0D9X0Y0_9ORYZ</name>
<dbReference type="AlphaFoldDB" id="A0A0D9X0Y0"/>
<reference evidence="1" key="3">
    <citation type="submission" date="2015-04" db="UniProtKB">
        <authorList>
            <consortium name="EnsemblPlants"/>
        </authorList>
    </citation>
    <scope>IDENTIFICATION</scope>
</reference>
<dbReference type="Proteomes" id="UP000032180">
    <property type="component" value="Chromosome 7"/>
</dbReference>
<organism evidence="1 2">
    <name type="scientific">Leersia perrieri</name>
    <dbReference type="NCBI Taxonomy" id="77586"/>
    <lineage>
        <taxon>Eukaryota</taxon>
        <taxon>Viridiplantae</taxon>
        <taxon>Streptophyta</taxon>
        <taxon>Embryophyta</taxon>
        <taxon>Tracheophyta</taxon>
        <taxon>Spermatophyta</taxon>
        <taxon>Magnoliopsida</taxon>
        <taxon>Liliopsida</taxon>
        <taxon>Poales</taxon>
        <taxon>Poaceae</taxon>
        <taxon>BOP clade</taxon>
        <taxon>Oryzoideae</taxon>
        <taxon>Oryzeae</taxon>
        <taxon>Oryzinae</taxon>
        <taxon>Leersia</taxon>
    </lineage>
</organism>
<reference evidence="2" key="2">
    <citation type="submission" date="2013-12" db="EMBL/GenBank/DDBJ databases">
        <authorList>
            <person name="Yu Y."/>
            <person name="Lee S."/>
            <person name="de Baynast K."/>
            <person name="Wissotski M."/>
            <person name="Liu L."/>
            <person name="Talag J."/>
            <person name="Goicoechea J."/>
            <person name="Angelova A."/>
            <person name="Jetty R."/>
            <person name="Kudrna D."/>
            <person name="Golser W."/>
            <person name="Rivera L."/>
            <person name="Zhang J."/>
            <person name="Wing R."/>
        </authorList>
    </citation>
    <scope>NUCLEOTIDE SEQUENCE</scope>
</reference>
<reference evidence="1 2" key="1">
    <citation type="submission" date="2012-08" db="EMBL/GenBank/DDBJ databases">
        <title>Oryza genome evolution.</title>
        <authorList>
            <person name="Wing R.A."/>
        </authorList>
    </citation>
    <scope>NUCLEOTIDE SEQUENCE</scope>
</reference>
<protein>
    <submittedName>
        <fullName evidence="1">Uncharacterized protein</fullName>
    </submittedName>
</protein>
<sequence length="59" mass="6776">MAVFGSMQRRAKLITNSCGDHRMTNVQWARISKYFVDYRVINCPTGAKKHRMTGPKETS</sequence>
<proteinExistence type="predicted"/>
<dbReference type="HOGENOM" id="CLU_2964178_0_0_1"/>
<accession>A0A0D9X0Y0</accession>